<accession>A0A016X1B8</accession>
<proteinExistence type="predicted"/>
<protein>
    <submittedName>
        <fullName evidence="1">Uncharacterized protein</fullName>
    </submittedName>
</protein>
<comment type="caution">
    <text evidence="1">The sequence shown here is derived from an EMBL/GenBank/DDBJ whole genome shotgun (WGS) entry which is preliminary data.</text>
</comment>
<evidence type="ECO:0000313" key="1">
    <source>
        <dbReference type="EMBL" id="EYC45322.1"/>
    </source>
</evidence>
<dbReference type="EMBL" id="JARK01000032">
    <property type="protein sequence ID" value="EYC45322.1"/>
    <property type="molecule type" value="Genomic_DNA"/>
</dbReference>
<gene>
    <name evidence="1" type="primary">Acey_s0432.g1359</name>
    <name evidence="1" type="ORF">Y032_0432g1359</name>
</gene>
<dbReference type="Proteomes" id="UP000024635">
    <property type="component" value="Unassembled WGS sequence"/>
</dbReference>
<sequence length="72" mass="8112">MHFFGKSCWLPLSHNNEYNGENCHLPNVKRSAFTCIENSTSLAWISSAFRANLSLEMSSASFKLRNMAKSPT</sequence>
<dbReference type="AlphaFoldDB" id="A0A016X1B8"/>
<reference evidence="2" key="1">
    <citation type="journal article" date="2015" name="Nat. Genet.">
        <title>The genome and transcriptome of the zoonotic hookworm Ancylostoma ceylanicum identify infection-specific gene families.</title>
        <authorList>
            <person name="Schwarz E.M."/>
            <person name="Hu Y."/>
            <person name="Antoshechkin I."/>
            <person name="Miller M.M."/>
            <person name="Sternberg P.W."/>
            <person name="Aroian R.V."/>
        </authorList>
    </citation>
    <scope>NUCLEOTIDE SEQUENCE</scope>
    <source>
        <strain evidence="2">HY135</strain>
    </source>
</reference>
<evidence type="ECO:0000313" key="2">
    <source>
        <dbReference type="Proteomes" id="UP000024635"/>
    </source>
</evidence>
<keyword evidence="2" id="KW-1185">Reference proteome</keyword>
<name>A0A016X1B8_9BILA</name>
<organism evidence="1 2">
    <name type="scientific">Ancylostoma ceylanicum</name>
    <dbReference type="NCBI Taxonomy" id="53326"/>
    <lineage>
        <taxon>Eukaryota</taxon>
        <taxon>Metazoa</taxon>
        <taxon>Ecdysozoa</taxon>
        <taxon>Nematoda</taxon>
        <taxon>Chromadorea</taxon>
        <taxon>Rhabditida</taxon>
        <taxon>Rhabditina</taxon>
        <taxon>Rhabditomorpha</taxon>
        <taxon>Strongyloidea</taxon>
        <taxon>Ancylostomatidae</taxon>
        <taxon>Ancylostomatinae</taxon>
        <taxon>Ancylostoma</taxon>
    </lineage>
</organism>